<comment type="caution">
    <text evidence="2">The sequence shown here is derived from an EMBL/GenBank/DDBJ whole genome shotgun (WGS) entry which is preliminary data.</text>
</comment>
<dbReference type="PANTHER" id="PTHR35043:SF7">
    <property type="entry name" value="TRANSCRIPTION FACTOR DOMAIN-CONTAINING PROTEIN"/>
    <property type="match status" value="1"/>
</dbReference>
<evidence type="ECO:0008006" key="4">
    <source>
        <dbReference type="Google" id="ProtNLM"/>
    </source>
</evidence>
<feature type="transmembrane region" description="Helical" evidence="1">
    <location>
        <begin position="277"/>
        <end position="298"/>
    </location>
</feature>
<evidence type="ECO:0000313" key="2">
    <source>
        <dbReference type="EMBL" id="KAK0715468.1"/>
    </source>
</evidence>
<keyword evidence="3" id="KW-1185">Reference proteome</keyword>
<feature type="transmembrane region" description="Helical" evidence="1">
    <location>
        <begin position="53"/>
        <end position="76"/>
    </location>
</feature>
<feature type="transmembrane region" description="Helical" evidence="1">
    <location>
        <begin position="12"/>
        <end position="33"/>
    </location>
</feature>
<name>A0AA40AGP5_9PEZI</name>
<evidence type="ECO:0000256" key="1">
    <source>
        <dbReference type="SAM" id="Phobius"/>
    </source>
</evidence>
<dbReference type="PANTHER" id="PTHR35043">
    <property type="entry name" value="TRANSCRIPTION FACTOR DOMAIN-CONTAINING PROTEIN"/>
    <property type="match status" value="1"/>
</dbReference>
<proteinExistence type="predicted"/>
<sequence length="395" mass="44284">IVASTRIRTTFDIAWTCLSVVLLCTWAVLHLNVPAETVKVNIRRKIYLFGRSVWWWLVALFAPELIASGCTVKFLAARHVNIMMQGWAAEDGVTWALPHAFFATMGGFAIEFEEGLIKVEQLGTTEATGGRQLVEARKRGIISRLPQVTEAEIEDRSKADAVTKFLALVQTTWFVTELVLRTVTRLPISQIEIHTAAMVACSTVAYAANWHRPQNIMTRVKLRADRLPNAEDIREIASQGGNPQWLRRSPTSISNDNIHDCGIAFSDRLRSTKLNEVLPMHMTGVSFGLVFAAVHFAAWGFEFPTPQEQLGWRVACFVLLATPIPVSLMMLHAEYLTKRHFATRLLAVVESNVVILLEVIYVFARLFILAEVVRTLFYLPAGAYTATALWNVPHL</sequence>
<feature type="non-terminal residue" evidence="2">
    <location>
        <position position="1"/>
    </location>
</feature>
<accession>A0AA40AGP5</accession>
<dbReference type="AlphaFoldDB" id="A0AA40AGP5"/>
<organism evidence="2 3">
    <name type="scientific">Lasiosphaeris hirsuta</name>
    <dbReference type="NCBI Taxonomy" id="260670"/>
    <lineage>
        <taxon>Eukaryota</taxon>
        <taxon>Fungi</taxon>
        <taxon>Dikarya</taxon>
        <taxon>Ascomycota</taxon>
        <taxon>Pezizomycotina</taxon>
        <taxon>Sordariomycetes</taxon>
        <taxon>Sordariomycetidae</taxon>
        <taxon>Sordariales</taxon>
        <taxon>Lasiosphaeriaceae</taxon>
        <taxon>Lasiosphaeris</taxon>
    </lineage>
</organism>
<feature type="transmembrane region" description="Helical" evidence="1">
    <location>
        <begin position="310"/>
        <end position="333"/>
    </location>
</feature>
<reference evidence="2" key="1">
    <citation type="submission" date="2023-06" db="EMBL/GenBank/DDBJ databases">
        <title>Genome-scale phylogeny and comparative genomics of the fungal order Sordariales.</title>
        <authorList>
            <consortium name="Lawrence Berkeley National Laboratory"/>
            <person name="Hensen N."/>
            <person name="Bonometti L."/>
            <person name="Westerberg I."/>
            <person name="Brannstrom I.O."/>
            <person name="Guillou S."/>
            <person name="Cros-Aarteil S."/>
            <person name="Calhoun S."/>
            <person name="Haridas S."/>
            <person name="Kuo A."/>
            <person name="Mondo S."/>
            <person name="Pangilinan J."/>
            <person name="Riley R."/>
            <person name="Labutti K."/>
            <person name="Andreopoulos B."/>
            <person name="Lipzen A."/>
            <person name="Chen C."/>
            <person name="Yanf M."/>
            <person name="Daum C."/>
            <person name="Ng V."/>
            <person name="Clum A."/>
            <person name="Steindorff A."/>
            <person name="Ohm R."/>
            <person name="Martin F."/>
            <person name="Silar P."/>
            <person name="Natvig D."/>
            <person name="Lalanne C."/>
            <person name="Gautier V."/>
            <person name="Ament-Velasquez S.L."/>
            <person name="Kruys A."/>
            <person name="Hutchinson M.I."/>
            <person name="Powell A.J."/>
            <person name="Barry K."/>
            <person name="Miller A.N."/>
            <person name="Grigoriev I.V."/>
            <person name="Debuchy R."/>
            <person name="Gladieux P."/>
            <person name="Thoren M.H."/>
            <person name="Johannesson H."/>
        </authorList>
    </citation>
    <scope>NUCLEOTIDE SEQUENCE</scope>
    <source>
        <strain evidence="2">SMH4607-1</strain>
    </source>
</reference>
<keyword evidence="1" id="KW-0812">Transmembrane</keyword>
<dbReference type="EMBL" id="JAUKUA010000004">
    <property type="protein sequence ID" value="KAK0715468.1"/>
    <property type="molecule type" value="Genomic_DNA"/>
</dbReference>
<evidence type="ECO:0000313" key="3">
    <source>
        <dbReference type="Proteomes" id="UP001172102"/>
    </source>
</evidence>
<dbReference type="Proteomes" id="UP001172102">
    <property type="component" value="Unassembled WGS sequence"/>
</dbReference>
<keyword evidence="1" id="KW-1133">Transmembrane helix</keyword>
<gene>
    <name evidence="2" type="ORF">B0H67DRAFT_471494</name>
</gene>
<keyword evidence="1" id="KW-0472">Membrane</keyword>
<feature type="non-terminal residue" evidence="2">
    <location>
        <position position="395"/>
    </location>
</feature>
<protein>
    <recommendedName>
        <fullName evidence="4">Transmembrane protein</fullName>
    </recommendedName>
</protein>
<feature type="transmembrane region" description="Helical" evidence="1">
    <location>
        <begin position="345"/>
        <end position="369"/>
    </location>
</feature>